<dbReference type="Proteomes" id="UP000217446">
    <property type="component" value="Unassembled WGS sequence"/>
</dbReference>
<dbReference type="RefSeq" id="WP_067383086.1">
    <property type="nucleotide sequence ID" value="NZ_BDQI01000034.1"/>
</dbReference>
<keyword evidence="3" id="KW-1185">Reference proteome</keyword>
<accession>A0A250VTG0</accession>
<dbReference type="AlphaFoldDB" id="A0A250VTG0"/>
<dbReference type="Pfam" id="PF08378">
    <property type="entry name" value="NERD"/>
    <property type="match status" value="1"/>
</dbReference>
<dbReference type="InterPro" id="IPR011528">
    <property type="entry name" value="NERD"/>
</dbReference>
<dbReference type="STRING" id="1963.AQJ27_45155"/>
<name>A0A250VTG0_STROL</name>
<feature type="domain" description="NERD" evidence="1">
    <location>
        <begin position="50"/>
        <end position="155"/>
    </location>
</feature>
<gene>
    <name evidence="2" type="ORF">SO3561_08830</name>
</gene>
<dbReference type="EMBL" id="BDQI01000034">
    <property type="protein sequence ID" value="GAX57260.1"/>
    <property type="molecule type" value="Genomic_DNA"/>
</dbReference>
<evidence type="ECO:0000259" key="1">
    <source>
        <dbReference type="Pfam" id="PF08378"/>
    </source>
</evidence>
<protein>
    <recommendedName>
        <fullName evidence="1">NERD domain-containing protein</fullName>
    </recommendedName>
</protein>
<evidence type="ECO:0000313" key="3">
    <source>
        <dbReference type="Proteomes" id="UP000217446"/>
    </source>
</evidence>
<proteinExistence type="predicted"/>
<comment type="caution">
    <text evidence="2">The sequence shown here is derived from an EMBL/GenBank/DDBJ whole genome shotgun (WGS) entry which is preliminary data.</text>
</comment>
<sequence>MSAPRNSAAAKAAALRAHARRGVWRRVTAWAGLNPAAARADSQAALWAHGAAGEAVTEALLAPLVRAGWTIRHDLRLSGARWNVDTVLVSPCGTAVVVLDTKAWRRNWTTRLVRGRVYCGDEDRHGQVEKVAGYAVRISRALGLPGVKVLPLLVVHGSPVSGGHLDVRVPGMADPVYVLDPTWLVPTLAAAPKARDPQRAAAVAARVDAVLHPYQE</sequence>
<reference evidence="3" key="1">
    <citation type="submission" date="2017-05" db="EMBL/GenBank/DDBJ databases">
        <title>Streptomyces olivochromogenes NBRC 3561 whole genome shotgun sequence.</title>
        <authorList>
            <person name="Dohra H."/>
            <person name="Kodani S."/>
        </authorList>
    </citation>
    <scope>NUCLEOTIDE SEQUENCE [LARGE SCALE GENOMIC DNA]</scope>
    <source>
        <strain evidence="3">NBRC 3561</strain>
    </source>
</reference>
<organism evidence="2 3">
    <name type="scientific">Streptomyces olivochromogenes</name>
    <dbReference type="NCBI Taxonomy" id="1963"/>
    <lineage>
        <taxon>Bacteria</taxon>
        <taxon>Bacillati</taxon>
        <taxon>Actinomycetota</taxon>
        <taxon>Actinomycetes</taxon>
        <taxon>Kitasatosporales</taxon>
        <taxon>Streptomycetaceae</taxon>
        <taxon>Streptomyces</taxon>
    </lineage>
</organism>
<evidence type="ECO:0000313" key="2">
    <source>
        <dbReference type="EMBL" id="GAX57260.1"/>
    </source>
</evidence>